<dbReference type="Proteomes" id="UP000011769">
    <property type="component" value="Unassembled WGS sequence"/>
</dbReference>
<dbReference type="SUPFAM" id="SSF56349">
    <property type="entry name" value="DNA breaking-rejoining enzymes"/>
    <property type="match status" value="1"/>
</dbReference>
<name>A0ABN0IUM4_9STRE</name>
<sequence length="386" mass="44653">MKILEYKKKDGTIIYRSQIYLGVDRITGKKVNTRVTGRTRKEVNIKAKQVKFDFMSNGSTVSKVKAISTYKELALLWWDSYKHTVKPNSYLLIKGMLKNHLIKHFGDYRLDKLTPSIIQQVFNEYGNSYNRGDSDSYASYGMLHSFNKRILQYGVVIQVLESNPARDVVIPRKKSKEKKIKYLDNNDLKMFLDHLDSLDTGKYQLLYEVTLYKFLLATGLRIGEACALNWSDIDIDNATVTVSKTLNALREVNSPKSKAGNRLLDIDSETIIMLKEYKKRQTLEAWKLGKSETVVFSNFIDKYPDMNCLRSRLKRHYKEIELANYGFHIFRHTHASLLLNAGIPYKELQYRLGHSTLAMTMDTYSHLSKDSNKKAVSYFEMAINAI</sequence>
<evidence type="ECO:0000256" key="2">
    <source>
        <dbReference type="ARBA" id="ARBA00022908"/>
    </source>
</evidence>
<dbReference type="PROSITE" id="PS51898">
    <property type="entry name" value="TYR_RECOMBINASE"/>
    <property type="match status" value="1"/>
</dbReference>
<dbReference type="InterPro" id="IPR004107">
    <property type="entry name" value="Integrase_SAM-like_N"/>
</dbReference>
<dbReference type="Gene3D" id="1.10.150.130">
    <property type="match status" value="1"/>
</dbReference>
<comment type="caution">
    <text evidence="6">The sequence shown here is derived from an EMBL/GenBank/DDBJ whole genome shotgun (WGS) entry which is preliminary data.</text>
</comment>
<evidence type="ECO:0000256" key="3">
    <source>
        <dbReference type="ARBA" id="ARBA00023125"/>
    </source>
</evidence>
<gene>
    <name evidence="6" type="ORF">SPJ1_0497</name>
</gene>
<comment type="similarity">
    <text evidence="1">Belongs to the 'phage' integrase family.</text>
</comment>
<organism evidence="6 7">
    <name type="scientific">Streptococcus parauberis KRS-02083</name>
    <dbReference type="NCBI Taxonomy" id="1207545"/>
    <lineage>
        <taxon>Bacteria</taxon>
        <taxon>Bacillati</taxon>
        <taxon>Bacillota</taxon>
        <taxon>Bacilli</taxon>
        <taxon>Lactobacillales</taxon>
        <taxon>Streptococcaceae</taxon>
        <taxon>Streptococcus</taxon>
    </lineage>
</organism>
<evidence type="ECO:0000259" key="5">
    <source>
        <dbReference type="PROSITE" id="PS51898"/>
    </source>
</evidence>
<dbReference type="Gene3D" id="1.10.443.10">
    <property type="entry name" value="Intergrase catalytic core"/>
    <property type="match status" value="1"/>
</dbReference>
<dbReference type="Pfam" id="PF00589">
    <property type="entry name" value="Phage_integrase"/>
    <property type="match status" value="1"/>
</dbReference>
<keyword evidence="7" id="KW-1185">Reference proteome</keyword>
<feature type="domain" description="Tyr recombinase" evidence="5">
    <location>
        <begin position="178"/>
        <end position="377"/>
    </location>
</feature>
<dbReference type="InterPro" id="IPR002104">
    <property type="entry name" value="Integrase_catalytic"/>
</dbReference>
<dbReference type="EMBL" id="ALYM01000001">
    <property type="protein sequence ID" value="EMG26535.1"/>
    <property type="molecule type" value="Genomic_DNA"/>
</dbReference>
<dbReference type="Pfam" id="PF14659">
    <property type="entry name" value="Phage_int_SAM_3"/>
    <property type="match status" value="1"/>
</dbReference>
<dbReference type="RefSeq" id="WP_004234743.1">
    <property type="nucleotide sequence ID" value="NZ_ALYM01000001.1"/>
</dbReference>
<reference evidence="6 7" key="1">
    <citation type="journal article" date="2013" name="PLoS ONE">
        <title>Comparative Genomic Characterization of Three Streptococcus parauberis Strains in Fish Pathogen, as Assessed by Wide-Genome Analyses.</title>
        <authorList>
            <person name="Nho S.W."/>
            <person name="Hikima J."/>
            <person name="Park S.B."/>
            <person name="Jang H.B."/>
            <person name="Cha I.S."/>
            <person name="Yasuike M."/>
            <person name="Nakamura Y."/>
            <person name="Fujiwara A."/>
            <person name="Sano M."/>
            <person name="Kanai K."/>
            <person name="Kondo H."/>
            <person name="Hirono I."/>
            <person name="Takeyama H."/>
            <person name="Aoki T."/>
            <person name="Jung T.S."/>
        </authorList>
    </citation>
    <scope>NUCLEOTIDE SEQUENCE [LARGE SCALE GENOMIC DNA]</scope>
    <source>
        <strain evidence="6 7">KRS-02083</strain>
    </source>
</reference>
<protein>
    <submittedName>
        <fullName evidence="6">Site-specific recombinase</fullName>
    </submittedName>
</protein>
<dbReference type="PANTHER" id="PTHR30349">
    <property type="entry name" value="PHAGE INTEGRASE-RELATED"/>
    <property type="match status" value="1"/>
</dbReference>
<keyword evidence="3" id="KW-0238">DNA-binding</keyword>
<dbReference type="InterPro" id="IPR010998">
    <property type="entry name" value="Integrase_recombinase_N"/>
</dbReference>
<proteinExistence type="inferred from homology"/>
<keyword evidence="4" id="KW-0233">DNA recombination</keyword>
<dbReference type="InterPro" id="IPR050090">
    <property type="entry name" value="Tyrosine_recombinase_XerCD"/>
</dbReference>
<accession>A0ABN0IUM4</accession>
<dbReference type="InterPro" id="IPR013762">
    <property type="entry name" value="Integrase-like_cat_sf"/>
</dbReference>
<keyword evidence="2" id="KW-0229">DNA integration</keyword>
<evidence type="ECO:0000256" key="1">
    <source>
        <dbReference type="ARBA" id="ARBA00008857"/>
    </source>
</evidence>
<evidence type="ECO:0000256" key="4">
    <source>
        <dbReference type="ARBA" id="ARBA00023172"/>
    </source>
</evidence>
<evidence type="ECO:0000313" key="7">
    <source>
        <dbReference type="Proteomes" id="UP000011769"/>
    </source>
</evidence>
<evidence type="ECO:0000313" key="6">
    <source>
        <dbReference type="EMBL" id="EMG26535.1"/>
    </source>
</evidence>
<dbReference type="InterPro" id="IPR011010">
    <property type="entry name" value="DNA_brk_join_enz"/>
</dbReference>
<dbReference type="CDD" id="cd01189">
    <property type="entry name" value="INT_ICEBs1_C_like"/>
    <property type="match status" value="1"/>
</dbReference>
<dbReference type="PANTHER" id="PTHR30349:SF64">
    <property type="entry name" value="PROPHAGE INTEGRASE INTD-RELATED"/>
    <property type="match status" value="1"/>
</dbReference>